<comment type="caution">
    <text evidence="1">The sequence shown here is derived from an EMBL/GenBank/DDBJ whole genome shotgun (WGS) entry which is preliminary data.</text>
</comment>
<reference evidence="1 2" key="1">
    <citation type="submission" date="2023-07" db="EMBL/GenBank/DDBJ databases">
        <title>Genomic Encyclopedia of Type Strains, Phase IV (KMG-IV): sequencing the most valuable type-strain genomes for metagenomic binning, comparative biology and taxonomic classification.</title>
        <authorList>
            <person name="Goeker M."/>
        </authorList>
    </citation>
    <scope>NUCLEOTIDE SEQUENCE [LARGE SCALE GENOMIC DNA]</scope>
    <source>
        <strain evidence="1 2">DSM 9768</strain>
    </source>
</reference>
<keyword evidence="2" id="KW-1185">Reference proteome</keyword>
<dbReference type="InterPro" id="IPR023090">
    <property type="entry name" value="UPF0702_alpha/beta_dom_sf"/>
</dbReference>
<sequence>MGIVDTLDARKALEGKSIILVKNEKIMEGELRNAGVTSLEEVFYAAVKKNGKLYMRFK</sequence>
<dbReference type="RefSeq" id="WP_307322441.1">
    <property type="nucleotide sequence ID" value="NZ_JAUSUG010000003.1"/>
</dbReference>
<dbReference type="Gene3D" id="3.30.240.20">
    <property type="entry name" value="bsu07140 like domains"/>
    <property type="match status" value="1"/>
</dbReference>
<dbReference type="Proteomes" id="UP001230005">
    <property type="component" value="Unassembled WGS sequence"/>
</dbReference>
<gene>
    <name evidence="1" type="ORF">J2S74_000957</name>
</gene>
<protein>
    <submittedName>
        <fullName evidence="1">Uncharacterized membrane protein YcaP (DUF421 family)</fullName>
    </submittedName>
</protein>
<dbReference type="EMBL" id="JAUSUG010000003">
    <property type="protein sequence ID" value="MDQ0253585.1"/>
    <property type="molecule type" value="Genomic_DNA"/>
</dbReference>
<name>A0ABT9ZTU6_9BACI</name>
<accession>A0ABT9ZTU6</accession>
<evidence type="ECO:0000313" key="2">
    <source>
        <dbReference type="Proteomes" id="UP001230005"/>
    </source>
</evidence>
<organism evidence="1 2">
    <name type="scientific">Evansella vedderi</name>
    <dbReference type="NCBI Taxonomy" id="38282"/>
    <lineage>
        <taxon>Bacteria</taxon>
        <taxon>Bacillati</taxon>
        <taxon>Bacillota</taxon>
        <taxon>Bacilli</taxon>
        <taxon>Bacillales</taxon>
        <taxon>Bacillaceae</taxon>
        <taxon>Evansella</taxon>
    </lineage>
</organism>
<evidence type="ECO:0000313" key="1">
    <source>
        <dbReference type="EMBL" id="MDQ0253585.1"/>
    </source>
</evidence>
<proteinExistence type="predicted"/>